<dbReference type="InterPro" id="IPR050092">
    <property type="entry name" value="RNase_H"/>
</dbReference>
<accession>A0A6C0DIU9</accession>
<dbReference type="InterPro" id="IPR036397">
    <property type="entry name" value="RNaseH_sf"/>
</dbReference>
<dbReference type="GO" id="GO:0046872">
    <property type="term" value="F:metal ion binding"/>
    <property type="evidence" value="ECO:0007669"/>
    <property type="project" value="UniProtKB-KW"/>
</dbReference>
<keyword evidence="4" id="KW-0540">Nuclease</keyword>
<evidence type="ECO:0000256" key="7">
    <source>
        <dbReference type="ARBA" id="ARBA00022801"/>
    </source>
</evidence>
<dbReference type="AlphaFoldDB" id="A0A6C0DIU9"/>
<evidence type="ECO:0000313" key="9">
    <source>
        <dbReference type="EMBL" id="QHT16868.1"/>
    </source>
</evidence>
<evidence type="ECO:0000256" key="2">
    <source>
        <dbReference type="ARBA" id="ARBA00005300"/>
    </source>
</evidence>
<name>A0A6C0DIU9_9ZZZZ</name>
<protein>
    <recommendedName>
        <fullName evidence="3">ribonuclease H</fullName>
        <ecNumber evidence="3">3.1.26.4</ecNumber>
    </recommendedName>
</protein>
<organism evidence="9">
    <name type="scientific">viral metagenome</name>
    <dbReference type="NCBI Taxonomy" id="1070528"/>
    <lineage>
        <taxon>unclassified sequences</taxon>
        <taxon>metagenomes</taxon>
        <taxon>organismal metagenomes</taxon>
    </lineage>
</organism>
<dbReference type="PROSITE" id="PS50879">
    <property type="entry name" value="RNASE_H_1"/>
    <property type="match status" value="1"/>
</dbReference>
<dbReference type="Gene3D" id="3.30.420.10">
    <property type="entry name" value="Ribonuclease H-like superfamily/Ribonuclease H"/>
    <property type="match status" value="1"/>
</dbReference>
<evidence type="ECO:0000256" key="6">
    <source>
        <dbReference type="ARBA" id="ARBA00022759"/>
    </source>
</evidence>
<keyword evidence="5" id="KW-0479">Metal-binding</keyword>
<comment type="similarity">
    <text evidence="2">Belongs to the RNase H family.</text>
</comment>
<dbReference type="GO" id="GO:0003676">
    <property type="term" value="F:nucleic acid binding"/>
    <property type="evidence" value="ECO:0007669"/>
    <property type="project" value="InterPro"/>
</dbReference>
<evidence type="ECO:0000256" key="4">
    <source>
        <dbReference type="ARBA" id="ARBA00022722"/>
    </source>
</evidence>
<evidence type="ECO:0000259" key="8">
    <source>
        <dbReference type="PROSITE" id="PS50879"/>
    </source>
</evidence>
<dbReference type="GO" id="GO:0043137">
    <property type="term" value="P:DNA replication, removal of RNA primer"/>
    <property type="evidence" value="ECO:0007669"/>
    <property type="project" value="TreeGrafter"/>
</dbReference>
<evidence type="ECO:0000256" key="5">
    <source>
        <dbReference type="ARBA" id="ARBA00022723"/>
    </source>
</evidence>
<dbReference type="EC" id="3.1.26.4" evidence="3"/>
<dbReference type="SUPFAM" id="SSF53098">
    <property type="entry name" value="Ribonuclease H-like"/>
    <property type="match status" value="1"/>
</dbReference>
<keyword evidence="7" id="KW-0378">Hydrolase</keyword>
<dbReference type="InterPro" id="IPR012337">
    <property type="entry name" value="RNaseH-like_sf"/>
</dbReference>
<proteinExistence type="inferred from homology"/>
<dbReference type="GO" id="GO:0004523">
    <property type="term" value="F:RNA-DNA hybrid ribonuclease activity"/>
    <property type="evidence" value="ECO:0007669"/>
    <property type="project" value="UniProtKB-EC"/>
</dbReference>
<feature type="domain" description="RNase H type-1" evidence="8">
    <location>
        <begin position="16"/>
        <end position="159"/>
    </location>
</feature>
<dbReference type="InterPro" id="IPR002156">
    <property type="entry name" value="RNaseH_domain"/>
</dbReference>
<sequence>MTEFISSITPERKKKRELKYTLYTDGSCSNSEGGWASIILDKNEQQFTISGKEENTTNNRMEMTAIIEGLNWIYTSVDQKYRKYITITLFSDSIYCVNTIKDWIHKWEKDKSIDTRPNSDLLKQLLEIINKVKVDAKWIQRVSNQYAWSVDKIANERRIEN</sequence>
<keyword evidence="6" id="KW-0255">Endonuclease</keyword>
<evidence type="ECO:0000256" key="1">
    <source>
        <dbReference type="ARBA" id="ARBA00000077"/>
    </source>
</evidence>
<dbReference type="EMBL" id="MN739627">
    <property type="protein sequence ID" value="QHT16868.1"/>
    <property type="molecule type" value="Genomic_DNA"/>
</dbReference>
<comment type="catalytic activity">
    <reaction evidence="1">
        <text>Endonucleolytic cleavage to 5'-phosphomonoester.</text>
        <dbReference type="EC" id="3.1.26.4"/>
    </reaction>
</comment>
<dbReference type="Pfam" id="PF00075">
    <property type="entry name" value="RNase_H"/>
    <property type="match status" value="1"/>
</dbReference>
<evidence type="ECO:0000256" key="3">
    <source>
        <dbReference type="ARBA" id="ARBA00012180"/>
    </source>
</evidence>
<dbReference type="PANTHER" id="PTHR10642">
    <property type="entry name" value="RIBONUCLEASE H1"/>
    <property type="match status" value="1"/>
</dbReference>
<dbReference type="PANTHER" id="PTHR10642:SF26">
    <property type="entry name" value="RIBONUCLEASE H1"/>
    <property type="match status" value="1"/>
</dbReference>
<reference evidence="9" key="1">
    <citation type="journal article" date="2020" name="Nature">
        <title>Giant virus diversity and host interactions through global metagenomics.</title>
        <authorList>
            <person name="Schulz F."/>
            <person name="Roux S."/>
            <person name="Paez-Espino D."/>
            <person name="Jungbluth S."/>
            <person name="Walsh D.A."/>
            <person name="Denef V.J."/>
            <person name="McMahon K.D."/>
            <person name="Konstantinidis K.T."/>
            <person name="Eloe-Fadrosh E.A."/>
            <person name="Kyrpides N.C."/>
            <person name="Woyke T."/>
        </authorList>
    </citation>
    <scope>NUCLEOTIDE SEQUENCE</scope>
    <source>
        <strain evidence="9">GVMAG-M-3300023174-207</strain>
    </source>
</reference>